<dbReference type="AlphaFoldDB" id="A0A0F9DVD4"/>
<organism evidence="2">
    <name type="scientific">marine sediment metagenome</name>
    <dbReference type="NCBI Taxonomy" id="412755"/>
    <lineage>
        <taxon>unclassified sequences</taxon>
        <taxon>metagenomes</taxon>
        <taxon>ecological metagenomes</taxon>
    </lineage>
</organism>
<name>A0A0F9DVD4_9ZZZZ</name>
<proteinExistence type="predicted"/>
<reference evidence="2" key="1">
    <citation type="journal article" date="2015" name="Nature">
        <title>Complex archaea that bridge the gap between prokaryotes and eukaryotes.</title>
        <authorList>
            <person name="Spang A."/>
            <person name="Saw J.H."/>
            <person name="Jorgensen S.L."/>
            <person name="Zaremba-Niedzwiedzka K."/>
            <person name="Martijn J."/>
            <person name="Lind A.E."/>
            <person name="van Eijk R."/>
            <person name="Schleper C."/>
            <person name="Guy L."/>
            <person name="Ettema T.J."/>
        </authorList>
    </citation>
    <scope>NUCLEOTIDE SEQUENCE</scope>
</reference>
<feature type="non-terminal residue" evidence="2">
    <location>
        <position position="25"/>
    </location>
</feature>
<evidence type="ECO:0000313" key="2">
    <source>
        <dbReference type="EMBL" id="KKL57701.1"/>
    </source>
</evidence>
<accession>A0A0F9DVD4</accession>
<protein>
    <submittedName>
        <fullName evidence="2">Uncharacterized protein</fullName>
    </submittedName>
</protein>
<sequence length="25" mass="2951">MQRPDNEIQARIKECANPTFGYRRG</sequence>
<feature type="region of interest" description="Disordered" evidence="1">
    <location>
        <begin position="1"/>
        <end position="25"/>
    </location>
</feature>
<gene>
    <name evidence="2" type="ORF">LCGC14_2232750</name>
</gene>
<dbReference type="EMBL" id="LAZR01030073">
    <property type="protein sequence ID" value="KKL57701.1"/>
    <property type="molecule type" value="Genomic_DNA"/>
</dbReference>
<comment type="caution">
    <text evidence="2">The sequence shown here is derived from an EMBL/GenBank/DDBJ whole genome shotgun (WGS) entry which is preliminary data.</text>
</comment>
<feature type="compositionally biased region" description="Basic and acidic residues" evidence="1">
    <location>
        <begin position="1"/>
        <end position="14"/>
    </location>
</feature>
<evidence type="ECO:0000256" key="1">
    <source>
        <dbReference type="SAM" id="MobiDB-lite"/>
    </source>
</evidence>